<dbReference type="EMBL" id="JAWDGP010002296">
    <property type="protein sequence ID" value="KAK3784254.1"/>
    <property type="molecule type" value="Genomic_DNA"/>
</dbReference>
<reference evidence="3" key="1">
    <citation type="journal article" date="2023" name="G3 (Bethesda)">
        <title>A reference genome for the long-term kleptoplast-retaining sea slug Elysia crispata morphotype clarki.</title>
        <authorList>
            <person name="Eastman K.E."/>
            <person name="Pendleton A.L."/>
            <person name="Shaikh M.A."/>
            <person name="Suttiyut T."/>
            <person name="Ogas R."/>
            <person name="Tomko P."/>
            <person name="Gavelis G."/>
            <person name="Widhalm J.R."/>
            <person name="Wisecaver J.H."/>
        </authorList>
    </citation>
    <scope>NUCLEOTIDE SEQUENCE</scope>
    <source>
        <strain evidence="3">ECLA1</strain>
    </source>
</reference>
<evidence type="ECO:0000259" key="2">
    <source>
        <dbReference type="Pfam" id="PF10157"/>
    </source>
</evidence>
<keyword evidence="4" id="KW-1185">Reference proteome</keyword>
<dbReference type="GO" id="GO:0032418">
    <property type="term" value="P:lysosome localization"/>
    <property type="evidence" value="ECO:0007669"/>
    <property type="project" value="TreeGrafter"/>
</dbReference>
<feature type="region of interest" description="Disordered" evidence="1">
    <location>
        <begin position="276"/>
        <end position="297"/>
    </location>
</feature>
<sequence length="424" mass="46206">MSESQEKNQDKEDSTQDDLSLQEEKNKSDNYRSHPGEEEKGSNLHLFSNDTNLRSLENEIGPESENSLFDVKTKSHSDVKVKHVHKQKKESSNSNTEILDGHVGKSMTSVLIHSTSENISFMPDISGGSTDICYQFCDNDEGACRMHGTSPSFIKSSRPESLPLKHSASDNESVESGSFPADPENENAVFGVNAFRKTEAVKTESQHKKKNDDYSSVSQSLPKGTITRKGNLIEFVASDLQEKIKQSSPLSQPDAASSGSRRSSIKSYASASSSTSFATSSGMSQSPSSVCQQSPDDIPPIDASAVIELENHAARVADSLDLMMGNIRNNLHKMSAITIGCQEAYKRSVDITCDSVDGGIKTMYALMAKCEELSASMRPVQQLAVQLHAFDWLALCEVVCQPANCSLIREGLRVQSSDLFTSAL</sequence>
<dbReference type="InterPro" id="IPR046465">
    <property type="entry name" value="BORCS6_C"/>
</dbReference>
<name>A0AAE1AAF9_9GAST</name>
<feature type="region of interest" description="Disordered" evidence="1">
    <location>
        <begin position="201"/>
        <end position="223"/>
    </location>
</feature>
<evidence type="ECO:0000313" key="4">
    <source>
        <dbReference type="Proteomes" id="UP001283361"/>
    </source>
</evidence>
<dbReference type="PANTHER" id="PTHR13440:SF7">
    <property type="entry name" value="BLOC-1 RELATED COMPLEX SUBUNIT 6"/>
    <property type="match status" value="1"/>
</dbReference>
<feature type="compositionally biased region" description="Low complexity" evidence="1">
    <location>
        <begin position="276"/>
        <end position="295"/>
    </location>
</feature>
<protein>
    <recommendedName>
        <fullName evidence="2">BLOC-1-related complex subunit 6 C-terminal helix domain-containing protein</fullName>
    </recommendedName>
</protein>
<feature type="compositionally biased region" description="Basic and acidic residues" evidence="1">
    <location>
        <begin position="71"/>
        <end position="81"/>
    </location>
</feature>
<feature type="compositionally biased region" description="Basic and acidic residues" evidence="1">
    <location>
        <begin position="22"/>
        <end position="42"/>
    </location>
</feature>
<dbReference type="AlphaFoldDB" id="A0AAE1AAF9"/>
<comment type="caution">
    <text evidence="3">The sequence shown here is derived from an EMBL/GenBank/DDBJ whole genome shotgun (WGS) entry which is preliminary data.</text>
</comment>
<gene>
    <name evidence="3" type="ORF">RRG08_031638</name>
</gene>
<evidence type="ECO:0000313" key="3">
    <source>
        <dbReference type="EMBL" id="KAK3784254.1"/>
    </source>
</evidence>
<organism evidence="3 4">
    <name type="scientific">Elysia crispata</name>
    <name type="common">lettuce slug</name>
    <dbReference type="NCBI Taxonomy" id="231223"/>
    <lineage>
        <taxon>Eukaryota</taxon>
        <taxon>Metazoa</taxon>
        <taxon>Spiralia</taxon>
        <taxon>Lophotrochozoa</taxon>
        <taxon>Mollusca</taxon>
        <taxon>Gastropoda</taxon>
        <taxon>Heterobranchia</taxon>
        <taxon>Euthyneura</taxon>
        <taxon>Panpulmonata</taxon>
        <taxon>Sacoglossa</taxon>
        <taxon>Placobranchoidea</taxon>
        <taxon>Plakobranchidae</taxon>
        <taxon>Elysia</taxon>
    </lineage>
</organism>
<dbReference type="InterPro" id="IPR019314">
    <property type="entry name" value="BORCS6"/>
</dbReference>
<evidence type="ECO:0000256" key="1">
    <source>
        <dbReference type="SAM" id="MobiDB-lite"/>
    </source>
</evidence>
<accession>A0AAE1AAF9</accession>
<feature type="compositionally biased region" description="Basic and acidic residues" evidence="1">
    <location>
        <begin position="1"/>
        <end position="14"/>
    </location>
</feature>
<feature type="domain" description="BLOC-1-related complex subunit 6 C-terminal helix" evidence="2">
    <location>
        <begin position="299"/>
        <end position="388"/>
    </location>
</feature>
<dbReference type="GO" id="GO:0099078">
    <property type="term" value="C:BORC complex"/>
    <property type="evidence" value="ECO:0007669"/>
    <property type="project" value="TreeGrafter"/>
</dbReference>
<feature type="region of interest" description="Disordered" evidence="1">
    <location>
        <begin position="244"/>
        <end position="263"/>
    </location>
</feature>
<feature type="compositionally biased region" description="Basic and acidic residues" evidence="1">
    <location>
        <begin position="201"/>
        <end position="213"/>
    </location>
</feature>
<feature type="region of interest" description="Disordered" evidence="1">
    <location>
        <begin position="1"/>
        <end position="100"/>
    </location>
</feature>
<dbReference type="PANTHER" id="PTHR13440">
    <property type="entry name" value="BLOC-1 RELATED COMPLEX SUBUNIT 6"/>
    <property type="match status" value="1"/>
</dbReference>
<dbReference type="Pfam" id="PF10157">
    <property type="entry name" value="BORCS6"/>
    <property type="match status" value="1"/>
</dbReference>
<proteinExistence type="predicted"/>
<feature type="compositionally biased region" description="Polar residues" evidence="1">
    <location>
        <begin position="45"/>
        <end position="55"/>
    </location>
</feature>
<feature type="region of interest" description="Disordered" evidence="1">
    <location>
        <begin position="150"/>
        <end position="186"/>
    </location>
</feature>
<dbReference type="Proteomes" id="UP001283361">
    <property type="component" value="Unassembled WGS sequence"/>
</dbReference>